<proteinExistence type="predicted"/>
<reference evidence="1" key="1">
    <citation type="submission" date="2017-02" db="EMBL/GenBank/DDBJ databases">
        <authorList>
            <person name="Regsiter A."/>
            <person name="William W."/>
        </authorList>
    </citation>
    <scope>NUCLEOTIDE SEQUENCE</scope>
    <source>
        <strain evidence="1">Bib</strain>
    </source>
</reference>
<gene>
    <name evidence="1" type="ORF">SPIROBIBN47_320010</name>
</gene>
<sequence>MNNPGAWKNSGIRELIPDPLKSLMDRQQRTQLHATLKTMHTLSSEYGFEIAVQALEEGVQRSRTSFHDAAILAARIAGYGLNMAPERGQDLHVYDEFLEGVQV</sequence>
<organism evidence="1">
    <name type="scientific">uncultured spirochete</name>
    <dbReference type="NCBI Taxonomy" id="156406"/>
    <lineage>
        <taxon>Bacteria</taxon>
        <taxon>Pseudomonadati</taxon>
        <taxon>Spirochaetota</taxon>
        <taxon>Spirochaetia</taxon>
        <taxon>Spirochaetales</taxon>
        <taxon>environmental samples</taxon>
    </lineage>
</organism>
<dbReference type="EMBL" id="FWDM01000026">
    <property type="protein sequence ID" value="SLM14379.1"/>
    <property type="molecule type" value="Genomic_DNA"/>
</dbReference>
<name>A0A3P3XK23_9SPIR</name>
<accession>A0A3P3XK23</accession>
<evidence type="ECO:0000313" key="1">
    <source>
        <dbReference type="EMBL" id="SLM14379.1"/>
    </source>
</evidence>
<protein>
    <submittedName>
        <fullName evidence="1">Uncharacterized protein</fullName>
    </submittedName>
</protein>
<dbReference type="AlphaFoldDB" id="A0A3P3XK23"/>